<evidence type="ECO:0008006" key="4">
    <source>
        <dbReference type="Google" id="ProtNLM"/>
    </source>
</evidence>
<accession>A0ABT4XL98</accession>
<feature type="chain" id="PRO_5045957742" description="Phage infection protein" evidence="1">
    <location>
        <begin position="24"/>
        <end position="67"/>
    </location>
</feature>
<evidence type="ECO:0000313" key="3">
    <source>
        <dbReference type="Proteomes" id="UP001212042"/>
    </source>
</evidence>
<dbReference type="RefSeq" id="WP_271349897.1">
    <property type="nucleotide sequence ID" value="NZ_JAQJZJ010000014.1"/>
</dbReference>
<name>A0ABT4XL98_9PSED</name>
<evidence type="ECO:0000256" key="1">
    <source>
        <dbReference type="SAM" id="SignalP"/>
    </source>
</evidence>
<proteinExistence type="predicted"/>
<dbReference type="EMBL" id="JAQJZJ010000014">
    <property type="protein sequence ID" value="MDA7089006.1"/>
    <property type="molecule type" value="Genomic_DNA"/>
</dbReference>
<dbReference type="Proteomes" id="UP001212042">
    <property type="component" value="Unassembled WGS sequence"/>
</dbReference>
<protein>
    <recommendedName>
        <fullName evidence="4">Phage infection protein</fullName>
    </recommendedName>
</protein>
<evidence type="ECO:0000313" key="2">
    <source>
        <dbReference type="EMBL" id="MDA7089006.1"/>
    </source>
</evidence>
<feature type="signal peptide" evidence="1">
    <location>
        <begin position="1"/>
        <end position="23"/>
    </location>
</feature>
<sequence length="67" mass="6927">MKKPILASLTLAGLLLASLSVSAFVLPQDIGQVDKTARLYSEGGADRTGVNRVAEGGAERTAANRTV</sequence>
<comment type="caution">
    <text evidence="2">The sequence shown here is derived from an EMBL/GenBank/DDBJ whole genome shotgun (WGS) entry which is preliminary data.</text>
</comment>
<keyword evidence="3" id="KW-1185">Reference proteome</keyword>
<gene>
    <name evidence="2" type="ORF">PH586_21740</name>
</gene>
<organism evidence="2 3">
    <name type="scientific">Pseudomonas aestuarii</name>
    <dbReference type="NCBI Taxonomy" id="3018340"/>
    <lineage>
        <taxon>Bacteria</taxon>
        <taxon>Pseudomonadati</taxon>
        <taxon>Pseudomonadota</taxon>
        <taxon>Gammaproteobacteria</taxon>
        <taxon>Pseudomonadales</taxon>
        <taxon>Pseudomonadaceae</taxon>
        <taxon>Pseudomonas</taxon>
    </lineage>
</organism>
<reference evidence="2 3" key="1">
    <citation type="submission" date="2023-01" db="EMBL/GenBank/DDBJ databases">
        <title>Pseudomonas SA3-5T sp. nov., isolated from tidal flat sediment.</title>
        <authorList>
            <person name="Kim H.S."/>
            <person name="Kim J.-S."/>
            <person name="Suh M.K."/>
            <person name="Eom M.K."/>
            <person name="Lee J.-S."/>
        </authorList>
    </citation>
    <scope>NUCLEOTIDE SEQUENCE [LARGE SCALE GENOMIC DNA]</scope>
    <source>
        <strain evidence="2 3">SA3-5</strain>
    </source>
</reference>
<keyword evidence="1" id="KW-0732">Signal</keyword>